<dbReference type="AlphaFoldDB" id="A0A2U1CS84"/>
<dbReference type="InterPro" id="IPR000726">
    <property type="entry name" value="Glyco_hydro_19_cat"/>
</dbReference>
<dbReference type="Gene3D" id="1.10.530.10">
    <property type="match status" value="1"/>
</dbReference>
<keyword evidence="3" id="KW-1185">Reference proteome</keyword>
<dbReference type="EMBL" id="QEKO01000001">
    <property type="protein sequence ID" value="PVY68671.1"/>
    <property type="molecule type" value="Genomic_DNA"/>
</dbReference>
<dbReference type="PANTHER" id="PTHR34408">
    <property type="entry name" value="FAMILY PROTEIN, PUTATIVE-RELATED"/>
    <property type="match status" value="1"/>
</dbReference>
<evidence type="ECO:0000313" key="3">
    <source>
        <dbReference type="Proteomes" id="UP000246145"/>
    </source>
</evidence>
<reference evidence="2 3" key="1">
    <citation type="submission" date="2018-04" db="EMBL/GenBank/DDBJ databases">
        <title>Genomic Encyclopedia of Type Strains, Phase IV (KMG-IV): sequencing the most valuable type-strain genomes for metagenomic binning, comparative biology and taxonomic classification.</title>
        <authorList>
            <person name="Goeker M."/>
        </authorList>
    </citation>
    <scope>NUCLEOTIDE SEQUENCE [LARGE SCALE GENOMIC DNA]</scope>
    <source>
        <strain evidence="2 3">DSM 10065</strain>
    </source>
</reference>
<proteinExistence type="predicted"/>
<dbReference type="GO" id="GO:0004568">
    <property type="term" value="F:chitinase activity"/>
    <property type="evidence" value="ECO:0007669"/>
    <property type="project" value="InterPro"/>
</dbReference>
<comment type="caution">
    <text evidence="2">The sequence shown here is derived from an EMBL/GenBank/DDBJ whole genome shotgun (WGS) entry which is preliminary data.</text>
</comment>
<dbReference type="PANTHER" id="PTHR34408:SF1">
    <property type="entry name" value="GLYCOSYL HYDROLASE FAMILY 19 DOMAIN-CONTAINING PROTEIN HI_1415"/>
    <property type="match status" value="1"/>
</dbReference>
<dbReference type="Pfam" id="PF00182">
    <property type="entry name" value="Glyco_hydro_19"/>
    <property type="match status" value="1"/>
</dbReference>
<gene>
    <name evidence="2" type="ORF">C7440_1082</name>
</gene>
<evidence type="ECO:0000313" key="2">
    <source>
        <dbReference type="EMBL" id="PVY68671.1"/>
    </source>
</evidence>
<name>A0A2U1CS84_9BURK</name>
<sequence>MPIPMTKDQFRAATRLSAAMADLWYEPVERAMFEFAIVSPYRAAMFLATIGHESGDFVHTREIWGPTLAQQRYEGRADLGNTQPGDGSRYRGRGLIQITGRANYAEVSRGLGVDFLSQPSRLEETEHAARSAAWWWASNGLNELADTGDFRAVTRRVNGGYNGMADRQRRYELAIKVLG</sequence>
<dbReference type="GO" id="GO:0006032">
    <property type="term" value="P:chitin catabolic process"/>
    <property type="evidence" value="ECO:0007669"/>
    <property type="project" value="InterPro"/>
</dbReference>
<feature type="domain" description="Glycoside hydrolase family 19 catalytic" evidence="1">
    <location>
        <begin position="85"/>
        <end position="138"/>
    </location>
</feature>
<protein>
    <submittedName>
        <fullName evidence="2">Putative chitinase</fullName>
    </submittedName>
</protein>
<dbReference type="SUPFAM" id="SSF53955">
    <property type="entry name" value="Lysozyme-like"/>
    <property type="match status" value="1"/>
</dbReference>
<dbReference type="InterPro" id="IPR023346">
    <property type="entry name" value="Lysozyme-like_dom_sf"/>
</dbReference>
<dbReference type="Proteomes" id="UP000246145">
    <property type="component" value="Unassembled WGS sequence"/>
</dbReference>
<evidence type="ECO:0000259" key="1">
    <source>
        <dbReference type="Pfam" id="PF00182"/>
    </source>
</evidence>
<dbReference type="GO" id="GO:0016998">
    <property type="term" value="P:cell wall macromolecule catabolic process"/>
    <property type="evidence" value="ECO:0007669"/>
    <property type="project" value="InterPro"/>
</dbReference>
<accession>A0A2U1CS84</accession>
<organism evidence="2 3">
    <name type="scientific">Pusillimonas noertemannii</name>
    <dbReference type="NCBI Taxonomy" id="305977"/>
    <lineage>
        <taxon>Bacteria</taxon>
        <taxon>Pseudomonadati</taxon>
        <taxon>Pseudomonadota</taxon>
        <taxon>Betaproteobacteria</taxon>
        <taxon>Burkholderiales</taxon>
        <taxon>Alcaligenaceae</taxon>
        <taxon>Pusillimonas</taxon>
    </lineage>
</organism>
<dbReference type="InterPro" id="IPR052354">
    <property type="entry name" value="Cell_Wall_Dynamics_Protein"/>
</dbReference>